<sequence>MLFIDQVRAQDALLSPEFERLFSLAVENQSHPGDLLLVLENGAYQPEVLDFPGENLSPYVIGPGADGLAYNTHYQFINLYRQRVYATTHSEYLAEIEALVQAQNWPERDKLEEAEAISVQLETLIYLKVWESDFVIKRLYEFVRVLFGESFEWRFKVSESARDRDATGVRHEIIRLQIRDKVRPISEILYTSIVTAYKTQIRNSIAHSNYSIMSRNIHPNNYVATDPASQLYNLPFDDWIDMFHTTLAVYNELIGLGNKIRRHYATLAAIQNNEIQVLVPDRNGQLQSRIIMYRPEWDDFTYRH</sequence>
<dbReference type="EMBL" id="CP060786">
    <property type="protein sequence ID" value="QNP54416.1"/>
    <property type="molecule type" value="Genomic_DNA"/>
</dbReference>
<dbReference type="AlphaFoldDB" id="A0A7H0H1K0"/>
<keyword evidence="2" id="KW-1185">Reference proteome</keyword>
<evidence type="ECO:0000313" key="2">
    <source>
        <dbReference type="Proteomes" id="UP000516093"/>
    </source>
</evidence>
<keyword evidence="1" id="KW-0614">Plasmid</keyword>
<name>A0A7H0H1K0_9BACT</name>
<organism evidence="1 2">
    <name type="scientific">Hymenobacter qilianensis</name>
    <dbReference type="NCBI Taxonomy" id="1385715"/>
    <lineage>
        <taxon>Bacteria</taxon>
        <taxon>Pseudomonadati</taxon>
        <taxon>Bacteroidota</taxon>
        <taxon>Cytophagia</taxon>
        <taxon>Cytophagales</taxon>
        <taxon>Hymenobacteraceae</taxon>
        <taxon>Hymenobacter</taxon>
    </lineage>
</organism>
<reference evidence="1 2" key="1">
    <citation type="submission" date="2020-08" db="EMBL/GenBank/DDBJ databases">
        <title>Genome sequence of Hymenobacter qilianensis JCM 19763T.</title>
        <authorList>
            <person name="Hyun D.-W."/>
            <person name="Bae J.-W."/>
        </authorList>
    </citation>
    <scope>NUCLEOTIDE SEQUENCE [LARGE SCALE GENOMIC DNA]</scope>
    <source>
        <strain evidence="1 2">JCM 19763</strain>
        <plasmid evidence="1 2">p_unnamed2</plasmid>
    </source>
</reference>
<proteinExistence type="predicted"/>
<accession>A0A7H0H1K0</accession>
<geneLocation type="plasmid" evidence="1 2">
    <name>p_unnamed2</name>
</geneLocation>
<evidence type="ECO:0000313" key="1">
    <source>
        <dbReference type="EMBL" id="QNP54416.1"/>
    </source>
</evidence>
<dbReference type="Proteomes" id="UP000516093">
    <property type="component" value="Plasmid p_unnamed2"/>
</dbReference>
<dbReference type="KEGG" id="hqi:H9L05_21825"/>
<dbReference type="RefSeq" id="WP_187734575.1">
    <property type="nucleotide sequence ID" value="NZ_BMFN01000006.1"/>
</dbReference>
<protein>
    <submittedName>
        <fullName evidence="1">Uncharacterized protein</fullName>
    </submittedName>
</protein>
<gene>
    <name evidence="1" type="ORF">H9L05_21825</name>
</gene>